<dbReference type="EMBL" id="RXIC02000024">
    <property type="protein sequence ID" value="KAB1208762.1"/>
    <property type="molecule type" value="Genomic_DNA"/>
</dbReference>
<keyword evidence="1" id="KW-0732">Signal</keyword>
<dbReference type="GO" id="GO:0005615">
    <property type="term" value="C:extracellular space"/>
    <property type="evidence" value="ECO:0007669"/>
    <property type="project" value="InterPro"/>
</dbReference>
<feature type="signal peptide" evidence="1">
    <location>
        <begin position="1"/>
        <end position="19"/>
    </location>
</feature>
<dbReference type="Gene3D" id="3.15.10.10">
    <property type="entry name" value="Bactericidal permeability-increasing protein, domain 1"/>
    <property type="match status" value="1"/>
</dbReference>
<dbReference type="InterPro" id="IPR017943">
    <property type="entry name" value="Bactericidal_perm-incr_a/b_dom"/>
</dbReference>
<protein>
    <recommendedName>
        <fullName evidence="2">Lipid-binding serum glycoprotein C-terminal domain-containing protein</fullName>
    </recommendedName>
</protein>
<dbReference type="Proteomes" id="UP000516437">
    <property type="component" value="Chromosome 6"/>
</dbReference>
<dbReference type="InterPro" id="IPR030675">
    <property type="entry name" value="BPI/LBP"/>
</dbReference>
<dbReference type="InterPro" id="IPR001124">
    <property type="entry name" value="Lipid-bd_serum_glycop_C"/>
</dbReference>
<dbReference type="GO" id="GO:0008289">
    <property type="term" value="F:lipid binding"/>
    <property type="evidence" value="ECO:0007669"/>
    <property type="project" value="InterPro"/>
</dbReference>
<accession>A0A6A1V7E0</accession>
<evidence type="ECO:0000313" key="3">
    <source>
        <dbReference type="EMBL" id="KAB1208762.1"/>
    </source>
</evidence>
<dbReference type="AlphaFoldDB" id="A0A6A1V7E0"/>
<proteinExistence type="predicted"/>
<dbReference type="PANTHER" id="PTHR46801">
    <property type="entry name" value="OS06G0309200 PROTEIN"/>
    <property type="match status" value="1"/>
</dbReference>
<reference evidence="3 4" key="1">
    <citation type="journal article" date="2019" name="Plant Biotechnol. J.">
        <title>The red bayberry genome and genetic basis of sex determination.</title>
        <authorList>
            <person name="Jia H.M."/>
            <person name="Jia H.J."/>
            <person name="Cai Q.L."/>
            <person name="Wang Y."/>
            <person name="Zhao H.B."/>
            <person name="Yang W.F."/>
            <person name="Wang G.Y."/>
            <person name="Li Y.H."/>
            <person name="Zhan D.L."/>
            <person name="Shen Y.T."/>
            <person name="Niu Q.F."/>
            <person name="Chang L."/>
            <person name="Qiu J."/>
            <person name="Zhao L."/>
            <person name="Xie H.B."/>
            <person name="Fu W.Y."/>
            <person name="Jin J."/>
            <person name="Li X.W."/>
            <person name="Jiao Y."/>
            <person name="Zhou C.C."/>
            <person name="Tu T."/>
            <person name="Chai C.Y."/>
            <person name="Gao J.L."/>
            <person name="Fan L.J."/>
            <person name="van de Weg E."/>
            <person name="Wang J.Y."/>
            <person name="Gao Z.S."/>
        </authorList>
    </citation>
    <scope>NUCLEOTIDE SEQUENCE [LARGE SCALE GENOMIC DNA]</scope>
    <source>
        <tissue evidence="3">Leaves</tissue>
    </source>
</reference>
<name>A0A6A1V7E0_9ROSI</name>
<feature type="chain" id="PRO_5025573868" description="Lipid-binding serum glycoprotein C-terminal domain-containing protein" evidence="1">
    <location>
        <begin position="20"/>
        <end position="473"/>
    </location>
</feature>
<keyword evidence="4" id="KW-1185">Reference proteome</keyword>
<dbReference type="PIRSF" id="PIRSF002417">
    <property type="entry name" value="Lipid_binding_protein"/>
    <property type="match status" value="1"/>
</dbReference>
<dbReference type="SMART" id="SM00329">
    <property type="entry name" value="BPI2"/>
    <property type="match status" value="1"/>
</dbReference>
<evidence type="ECO:0000256" key="1">
    <source>
        <dbReference type="SAM" id="SignalP"/>
    </source>
</evidence>
<organism evidence="3 4">
    <name type="scientific">Morella rubra</name>
    <name type="common">Chinese bayberry</name>
    <dbReference type="NCBI Taxonomy" id="262757"/>
    <lineage>
        <taxon>Eukaryota</taxon>
        <taxon>Viridiplantae</taxon>
        <taxon>Streptophyta</taxon>
        <taxon>Embryophyta</taxon>
        <taxon>Tracheophyta</taxon>
        <taxon>Spermatophyta</taxon>
        <taxon>Magnoliopsida</taxon>
        <taxon>eudicotyledons</taxon>
        <taxon>Gunneridae</taxon>
        <taxon>Pentapetalae</taxon>
        <taxon>rosids</taxon>
        <taxon>fabids</taxon>
        <taxon>Fagales</taxon>
        <taxon>Myricaceae</taxon>
        <taxon>Morella</taxon>
    </lineage>
</organism>
<dbReference type="Pfam" id="PF02886">
    <property type="entry name" value="LBP_BPI_CETP_C"/>
    <property type="match status" value="1"/>
</dbReference>
<dbReference type="InterPro" id="IPR045897">
    <property type="entry name" value="BPI/LBP_pln"/>
</dbReference>
<dbReference type="OrthoDB" id="10255543at2759"/>
<evidence type="ECO:0000313" key="4">
    <source>
        <dbReference type="Proteomes" id="UP000516437"/>
    </source>
</evidence>
<dbReference type="Gene3D" id="3.15.20.10">
    <property type="entry name" value="Bactericidal permeability-increasing protein, domain 2"/>
    <property type="match status" value="1"/>
</dbReference>
<dbReference type="CDD" id="cd00026">
    <property type="entry name" value="BPI2"/>
    <property type="match status" value="1"/>
</dbReference>
<sequence>MAPAVLFILIATFLVPTHSHLEPTDQAFTSVVLSQQGLDFLKDLLIDNAISSIIPLQLPNIEKSLKIPFVGTVYMVLSNSTIYEIDVSESFVKPGDTGIVIIASGATCNLSMKWYYSYSTWLVPVQISDTGSASVQDISIKLDGGASWLYQGMVDAFEEKIGSAVEKAITKKLKEGILKLDSLIQGLPKEIPVDDNASLNVTFVNDPLLSDSSIGFEINGLFTERKRDVFANYRNENSQPSVFCPNSSQMIGISLDEAVFNSASALYYNAAFMQWIVDKVPDQSLLNTGGWRFIIPQLYKKYPNDDMNLNITLSSPPVIKIAENDIDAAVNVDLVIDVLEAGEVTPVACISLVIRASGSVKITGNNLAGSMKLNDFTMSLKWSNIGNLRLYLIQPVMWTLIQTVFLPYANSHLAKGFPLPIIHGFTLQNAEIICSESRIMVCSDVSYTHNLSQLLINEVKKYIFQLRDVRTCL</sequence>
<feature type="domain" description="Lipid-binding serum glycoprotein C-terminal" evidence="2">
    <location>
        <begin position="245"/>
        <end position="443"/>
    </location>
</feature>
<evidence type="ECO:0000259" key="2">
    <source>
        <dbReference type="SMART" id="SM00329"/>
    </source>
</evidence>
<dbReference type="SUPFAM" id="SSF55394">
    <property type="entry name" value="Bactericidal permeability-increasing protein, BPI"/>
    <property type="match status" value="2"/>
</dbReference>
<gene>
    <name evidence="3" type="ORF">CJ030_MR6G024798</name>
</gene>
<dbReference type="PANTHER" id="PTHR46801:SF6">
    <property type="entry name" value="LIPID-BINDING SERUM GLYCOPROTEIN C-TERMINAL DOMAIN-CONTAINING PROTEIN"/>
    <property type="match status" value="1"/>
</dbReference>
<comment type="caution">
    <text evidence="3">The sequence shown here is derived from an EMBL/GenBank/DDBJ whole genome shotgun (WGS) entry which is preliminary data.</text>
</comment>